<organism evidence="2 3">
    <name type="scientific">Moniliophthora roreri</name>
    <name type="common">Frosty pod rot fungus</name>
    <name type="synonym">Monilia roreri</name>
    <dbReference type="NCBI Taxonomy" id="221103"/>
    <lineage>
        <taxon>Eukaryota</taxon>
        <taxon>Fungi</taxon>
        <taxon>Dikarya</taxon>
        <taxon>Basidiomycota</taxon>
        <taxon>Agaricomycotina</taxon>
        <taxon>Agaricomycetes</taxon>
        <taxon>Agaricomycetidae</taxon>
        <taxon>Agaricales</taxon>
        <taxon>Marasmiineae</taxon>
        <taxon>Marasmiaceae</taxon>
        <taxon>Moniliophthora</taxon>
    </lineage>
</organism>
<feature type="region of interest" description="Disordered" evidence="1">
    <location>
        <begin position="633"/>
        <end position="659"/>
    </location>
</feature>
<name>A0A0W0EW07_MONRR</name>
<proteinExistence type="predicted"/>
<dbReference type="EMBL" id="LATX01002491">
    <property type="protein sequence ID" value="KTB28244.1"/>
    <property type="molecule type" value="Genomic_DNA"/>
</dbReference>
<reference evidence="2 3" key="1">
    <citation type="submission" date="2015-12" db="EMBL/GenBank/DDBJ databases">
        <title>Draft genome sequence of Moniliophthora roreri, the causal agent of frosty pod rot of cacao.</title>
        <authorList>
            <person name="Aime M.C."/>
            <person name="Diaz-Valderrama J.R."/>
            <person name="Kijpornyongpan T."/>
            <person name="Phillips-Mora W."/>
        </authorList>
    </citation>
    <scope>NUCLEOTIDE SEQUENCE [LARGE SCALE GENOMIC DNA]</scope>
    <source>
        <strain evidence="2 3">MCA 2952</strain>
    </source>
</reference>
<feature type="compositionally biased region" description="Polar residues" evidence="1">
    <location>
        <begin position="560"/>
        <end position="572"/>
    </location>
</feature>
<dbReference type="eggNOG" id="ENOG502S4MC">
    <property type="taxonomic scope" value="Eukaryota"/>
</dbReference>
<feature type="region of interest" description="Disordered" evidence="1">
    <location>
        <begin position="548"/>
        <end position="596"/>
    </location>
</feature>
<dbReference type="Proteomes" id="UP000054988">
    <property type="component" value="Unassembled WGS sequence"/>
</dbReference>
<feature type="compositionally biased region" description="Basic and acidic residues" evidence="1">
    <location>
        <begin position="636"/>
        <end position="651"/>
    </location>
</feature>
<feature type="compositionally biased region" description="Low complexity" evidence="1">
    <location>
        <begin position="834"/>
        <end position="845"/>
    </location>
</feature>
<feature type="compositionally biased region" description="Low complexity" evidence="1">
    <location>
        <begin position="792"/>
        <end position="821"/>
    </location>
</feature>
<gene>
    <name evidence="2" type="ORF">WG66_19157</name>
</gene>
<comment type="caution">
    <text evidence="2">The sequence shown here is derived from an EMBL/GenBank/DDBJ whole genome shotgun (WGS) entry which is preliminary data.</text>
</comment>
<feature type="region of interest" description="Disordered" evidence="1">
    <location>
        <begin position="792"/>
        <end position="845"/>
    </location>
</feature>
<evidence type="ECO:0000313" key="2">
    <source>
        <dbReference type="EMBL" id="KTB28244.1"/>
    </source>
</evidence>
<sequence length="1156" mass="130265">MASIHFIAPWRRPRIFLFYLTVFLLLALPSYEIYIRSQHTTQSLKWMKWNYEVIHDSQSHPDARILLVSAFFPSNVSQHEPPAELINLLALNTPIYLFVPPSLALGSATGHANLNTTFKDVSSLPLHIDPARGIEDAKPWLLKEGMKNSGGAGGWDYVFWIDADAFRQPFAGSRWPAPERINRIWEETGEKGGAAGESKVFVPAHGMFKKSDRYWKSSDGPVRDEISDAALFGGSPDAITWLARAFYAYREHYLEYSPNRVEGKAHDIVNTLFLLYPWRFIGVHTDDPHSPAWISPSSVLDDRWLRYMLNKYILKDLAAHRALGRCGDESAYYQFFLADKETRDKLAKGWLDAHDGFEDQIHVPGRPSVDEPEEDERCRLTNPILFEDVFRREDVFGADWQIPESADKMSYMRSTSFSPVRVSSPPAQMTPRFSNQHCPSTFRQDLDGIDELDEEQEVEQQPEELPPVSSSPSTALIEPHIYDSSPDYLDFTKIDACHDPFRPKHEGHLNADYSFFEDLHERLTRAAEGDMIRDTGLPFTDIQVADPSIPKRNLKKRARATSSTQLTSTAHDSSGGKRVKTSGHIDTLESARKTSSLLDETEPTLLTIDEICGLPPRQGFASTTATARRALSLRSADGEKGNEEKEKEKDWVPTVPSSPALPISIAPSRLITRKLQGEDNAKFSEKTQTFYADLDMDQGTDTDAGTDDEAEVHIPIIAPPPDHVAASPLSGQAQAKLRLVRLMERESEMRKVDDLENSIGLDIEWKSFGVPQQLGEEIVKWILEVLPRNQYSNDRSSTESSSTMSSRSSSVSSRSDSLSPSEYHLYTPSPSPPRFKSSPTSSSQNSYYVSSPRNWKMSQEKGFDNLINQLKYSPETRWMGIFYLMRFFWCLTCKGYDDYDRGKTQESIVSKLAVKEEHFTSMMWDIAVGCLALSVKMRRDFLPPLFPVYSCVFEELAPPCRGFGGVSYGELESAQRLILFGLNYNLGSSPQAVLDELWISVPAFQEVISQAEWARVQVETWKILLKAVKSPNVLVWTVSELTGVACVMGVEETLVKRWEAEMSWMDVFERERATALDQQGLVEDDDEGVSASSNAIAIKHAKETRKGRIERASLECRGLDEDVKAVLSISHVPAVSEMVEELQKIAMMAALFGFGF</sequence>
<evidence type="ECO:0000256" key="1">
    <source>
        <dbReference type="SAM" id="MobiDB-lite"/>
    </source>
</evidence>
<accession>A0A0W0EW07</accession>
<dbReference type="AlphaFoldDB" id="A0A0W0EW07"/>
<protein>
    <submittedName>
        <fullName evidence="2">Uncharacterized protein</fullName>
    </submittedName>
</protein>
<evidence type="ECO:0000313" key="3">
    <source>
        <dbReference type="Proteomes" id="UP000054988"/>
    </source>
</evidence>
<feature type="region of interest" description="Disordered" evidence="1">
    <location>
        <begin position="454"/>
        <end position="474"/>
    </location>
</feature>